<feature type="region of interest" description="Disordered" evidence="1">
    <location>
        <begin position="239"/>
        <end position="299"/>
    </location>
</feature>
<sequence length="412" mass="45080">MNFRMEVVPRWNAGAAAQLNKATGAPPSDTASLLTHPVLVIEPLQPKWKEMTADLLTQVFVEAQQFGTYRTLLRRRISSYLDGQAKLMPKAVVLTATLHCSGSPTGLQHKHPEASQDLQEHPLPNSPQEPSEGATSTQQLVDMGRQYPQTQGSDHVSLQHSNLRSFPSCELTEQQRGSDHVSSQRGVRQRSSPSCESMTQQQQHSRMQRTGQVGGDEGQSPSDSHWETNTACAQHLPHTTNALTQPPHSASNSARSDASPVSGAANCKPSSNTHSSSCSSSNSKTSGRDHELESTSGGGVEVLVGTAEVSFDRITHGRHLYLNPPNKAAYLCNMAVDPLWRQLGIGRALLEAVEQLALAGQESEVYLHMRVKDVPAAWLYITSGYKEVGREIGWLSQLLRRDQKMLMAKSLR</sequence>
<evidence type="ECO:0000256" key="1">
    <source>
        <dbReference type="SAM" id="MobiDB-lite"/>
    </source>
</evidence>
<comment type="caution">
    <text evidence="3">The sequence shown here is derived from an EMBL/GenBank/DDBJ whole genome shotgun (WGS) entry which is preliminary data.</text>
</comment>
<dbReference type="EMBL" id="MU070722">
    <property type="protein sequence ID" value="KAF5826774.1"/>
    <property type="molecule type" value="Genomic_DNA"/>
</dbReference>
<feature type="compositionally biased region" description="Basic and acidic residues" evidence="1">
    <location>
        <begin position="110"/>
        <end position="120"/>
    </location>
</feature>
<dbReference type="Pfam" id="PF00583">
    <property type="entry name" value="Acetyltransf_1"/>
    <property type="match status" value="1"/>
</dbReference>
<dbReference type="InterPro" id="IPR000182">
    <property type="entry name" value="GNAT_dom"/>
</dbReference>
<keyword evidence="4" id="KW-1185">Reference proteome</keyword>
<dbReference type="Proteomes" id="UP000815325">
    <property type="component" value="Unassembled WGS sequence"/>
</dbReference>
<organism evidence="3 4">
    <name type="scientific">Dunaliella salina</name>
    <name type="common">Green alga</name>
    <name type="synonym">Protococcus salinus</name>
    <dbReference type="NCBI Taxonomy" id="3046"/>
    <lineage>
        <taxon>Eukaryota</taxon>
        <taxon>Viridiplantae</taxon>
        <taxon>Chlorophyta</taxon>
        <taxon>core chlorophytes</taxon>
        <taxon>Chlorophyceae</taxon>
        <taxon>CS clade</taxon>
        <taxon>Chlamydomonadales</taxon>
        <taxon>Dunaliellaceae</taxon>
        <taxon>Dunaliella</taxon>
    </lineage>
</organism>
<reference evidence="3" key="1">
    <citation type="submission" date="2017-08" db="EMBL/GenBank/DDBJ databases">
        <authorList>
            <person name="Polle J.E."/>
            <person name="Barry K."/>
            <person name="Cushman J."/>
            <person name="Schmutz J."/>
            <person name="Tran D."/>
            <person name="Hathwaick L.T."/>
            <person name="Yim W.C."/>
            <person name="Jenkins J."/>
            <person name="Mckie-Krisberg Z.M."/>
            <person name="Prochnik S."/>
            <person name="Lindquist E."/>
            <person name="Dockter R.B."/>
            <person name="Adam C."/>
            <person name="Molina H."/>
            <person name="Bunkerborg J."/>
            <person name="Jin E."/>
            <person name="Buchheim M."/>
            <person name="Magnuson J."/>
        </authorList>
    </citation>
    <scope>NUCLEOTIDE SEQUENCE</scope>
    <source>
        <strain evidence="3">CCAP 19/18</strain>
    </source>
</reference>
<evidence type="ECO:0000313" key="4">
    <source>
        <dbReference type="Proteomes" id="UP000815325"/>
    </source>
</evidence>
<dbReference type="CDD" id="cd04301">
    <property type="entry name" value="NAT_SF"/>
    <property type="match status" value="1"/>
</dbReference>
<feature type="region of interest" description="Disordered" evidence="1">
    <location>
        <begin position="170"/>
        <end position="227"/>
    </location>
</feature>
<feature type="compositionally biased region" description="Low complexity" evidence="1">
    <location>
        <begin position="181"/>
        <end position="194"/>
    </location>
</feature>
<feature type="compositionally biased region" description="Polar residues" evidence="1">
    <location>
        <begin position="239"/>
        <end position="256"/>
    </location>
</feature>
<evidence type="ECO:0000313" key="3">
    <source>
        <dbReference type="EMBL" id="KAF5826774.1"/>
    </source>
</evidence>
<feature type="compositionally biased region" description="Polar residues" evidence="1">
    <location>
        <begin position="195"/>
        <end position="211"/>
    </location>
</feature>
<feature type="compositionally biased region" description="Polar residues" evidence="1">
    <location>
        <begin position="126"/>
        <end position="137"/>
    </location>
</feature>
<dbReference type="InterPro" id="IPR016181">
    <property type="entry name" value="Acyl_CoA_acyltransferase"/>
</dbReference>
<gene>
    <name evidence="3" type="ORF">DUNSADRAFT_2074</name>
</gene>
<protein>
    <recommendedName>
        <fullName evidence="2">N-acetyltransferase domain-containing protein</fullName>
    </recommendedName>
</protein>
<dbReference type="SUPFAM" id="SSF55729">
    <property type="entry name" value="Acyl-CoA N-acyltransferases (Nat)"/>
    <property type="match status" value="1"/>
</dbReference>
<dbReference type="PROSITE" id="PS51186">
    <property type="entry name" value="GNAT"/>
    <property type="match status" value="1"/>
</dbReference>
<evidence type="ECO:0000259" key="2">
    <source>
        <dbReference type="PROSITE" id="PS51186"/>
    </source>
</evidence>
<name>A0ABQ7FWN3_DUNSA</name>
<accession>A0ABQ7FWN3</accession>
<dbReference type="Gene3D" id="3.40.630.30">
    <property type="match status" value="1"/>
</dbReference>
<feature type="domain" description="N-acetyltransferase" evidence="2">
    <location>
        <begin position="322"/>
        <end position="412"/>
    </location>
</feature>
<feature type="compositionally biased region" description="Low complexity" evidence="1">
    <location>
        <begin position="267"/>
        <end position="285"/>
    </location>
</feature>
<feature type="region of interest" description="Disordered" evidence="1">
    <location>
        <begin position="103"/>
        <end position="137"/>
    </location>
</feature>
<dbReference type="PANTHER" id="PTHR47489">
    <property type="entry name" value="ACYL-COA N-ACYLTRANSFERASES (NAT) SUPERFAMILY PROTEIN"/>
    <property type="match status" value="1"/>
</dbReference>
<dbReference type="PANTHER" id="PTHR47489:SF2">
    <property type="entry name" value="GCN5-RELATED N-ACETYLTRANSFERASE 5, CHLOROPLASTIC"/>
    <property type="match status" value="1"/>
</dbReference>
<proteinExistence type="predicted"/>